<evidence type="ECO:0000313" key="2">
    <source>
        <dbReference type="EMBL" id="MPC85297.1"/>
    </source>
</evidence>
<keyword evidence="1" id="KW-1133">Transmembrane helix</keyword>
<accession>A0A5B7IV02</accession>
<comment type="caution">
    <text evidence="2">The sequence shown here is derived from an EMBL/GenBank/DDBJ whole genome shotgun (WGS) entry which is preliminary data.</text>
</comment>
<evidence type="ECO:0000313" key="3">
    <source>
        <dbReference type="Proteomes" id="UP000324222"/>
    </source>
</evidence>
<keyword evidence="1" id="KW-0472">Membrane</keyword>
<keyword evidence="1" id="KW-0812">Transmembrane</keyword>
<dbReference type="EMBL" id="VSRR010067960">
    <property type="protein sequence ID" value="MPC85297.1"/>
    <property type="molecule type" value="Genomic_DNA"/>
</dbReference>
<organism evidence="2 3">
    <name type="scientific">Portunus trituberculatus</name>
    <name type="common">Swimming crab</name>
    <name type="synonym">Neptunus trituberculatus</name>
    <dbReference type="NCBI Taxonomy" id="210409"/>
    <lineage>
        <taxon>Eukaryota</taxon>
        <taxon>Metazoa</taxon>
        <taxon>Ecdysozoa</taxon>
        <taxon>Arthropoda</taxon>
        <taxon>Crustacea</taxon>
        <taxon>Multicrustacea</taxon>
        <taxon>Malacostraca</taxon>
        <taxon>Eumalacostraca</taxon>
        <taxon>Eucarida</taxon>
        <taxon>Decapoda</taxon>
        <taxon>Pleocyemata</taxon>
        <taxon>Brachyura</taxon>
        <taxon>Eubrachyura</taxon>
        <taxon>Portunoidea</taxon>
        <taxon>Portunidae</taxon>
        <taxon>Portuninae</taxon>
        <taxon>Portunus</taxon>
    </lineage>
</organism>
<keyword evidence="3" id="KW-1185">Reference proteome</keyword>
<feature type="transmembrane region" description="Helical" evidence="1">
    <location>
        <begin position="59"/>
        <end position="77"/>
    </location>
</feature>
<evidence type="ECO:0000256" key="1">
    <source>
        <dbReference type="SAM" id="Phobius"/>
    </source>
</evidence>
<feature type="transmembrane region" description="Helical" evidence="1">
    <location>
        <begin position="26"/>
        <end position="47"/>
    </location>
</feature>
<name>A0A5B7IV02_PORTR</name>
<sequence length="102" mass="11214">MLSGGQLMSVSSNATPLRQATKLSEFGQHFGVACPSLYLEFVFFIYLHLPVSFTPFPSVHSFILAFVVTCLHCLVILPSSQHAGQLFTFAERVLGAFTDEES</sequence>
<gene>
    <name evidence="2" type="ORF">E2C01_080066</name>
</gene>
<dbReference type="AlphaFoldDB" id="A0A5B7IV02"/>
<proteinExistence type="predicted"/>
<protein>
    <submittedName>
        <fullName evidence="2">Uncharacterized protein</fullName>
    </submittedName>
</protein>
<dbReference type="Proteomes" id="UP000324222">
    <property type="component" value="Unassembled WGS sequence"/>
</dbReference>
<reference evidence="2 3" key="1">
    <citation type="submission" date="2019-05" db="EMBL/GenBank/DDBJ databases">
        <title>Another draft genome of Portunus trituberculatus and its Hox gene families provides insights of decapod evolution.</title>
        <authorList>
            <person name="Jeong J.-H."/>
            <person name="Song I."/>
            <person name="Kim S."/>
            <person name="Choi T."/>
            <person name="Kim D."/>
            <person name="Ryu S."/>
            <person name="Kim W."/>
        </authorList>
    </citation>
    <scope>NUCLEOTIDE SEQUENCE [LARGE SCALE GENOMIC DNA]</scope>
    <source>
        <tissue evidence="2">Muscle</tissue>
    </source>
</reference>